<proteinExistence type="predicted"/>
<evidence type="ECO:0000313" key="3">
    <source>
        <dbReference type="Proteomes" id="UP000054600"/>
    </source>
</evidence>
<protein>
    <submittedName>
        <fullName evidence="2">Uncharacterized protein</fullName>
    </submittedName>
</protein>
<sequence length="74" mass="8370">MLRHIFPDPRRPERVFLREGSPESGMVPIFGDPSRKKTRSGRRGSGDVDRATLLTLPKENQSSPLSLLLRLIET</sequence>
<evidence type="ECO:0000256" key="1">
    <source>
        <dbReference type="SAM" id="MobiDB-lite"/>
    </source>
</evidence>
<keyword evidence="3" id="KW-1185">Reference proteome</keyword>
<dbReference type="Proteomes" id="UP000054600">
    <property type="component" value="Unassembled WGS sequence"/>
</dbReference>
<comment type="caution">
    <text evidence="2">The sequence shown here is derived from an EMBL/GenBank/DDBJ whole genome shotgun (WGS) entry which is preliminary data.</text>
</comment>
<gene>
    <name evidence="2" type="ORF">Lsha_2801</name>
</gene>
<organism evidence="2 3">
    <name type="scientific">Legionella shakespearei DSM 23087</name>
    <dbReference type="NCBI Taxonomy" id="1122169"/>
    <lineage>
        <taxon>Bacteria</taxon>
        <taxon>Pseudomonadati</taxon>
        <taxon>Pseudomonadota</taxon>
        <taxon>Gammaproteobacteria</taxon>
        <taxon>Legionellales</taxon>
        <taxon>Legionellaceae</taxon>
        <taxon>Legionella</taxon>
    </lineage>
</organism>
<reference evidence="2 3" key="1">
    <citation type="submission" date="2015-11" db="EMBL/GenBank/DDBJ databases">
        <title>Genomic analysis of 38 Legionella species identifies large and diverse effector repertoires.</title>
        <authorList>
            <person name="Burstein D."/>
            <person name="Amaro F."/>
            <person name="Zusman T."/>
            <person name="Lifshitz Z."/>
            <person name="Cohen O."/>
            <person name="Gilbert J.A."/>
            <person name="Pupko T."/>
            <person name="Shuman H.A."/>
            <person name="Segal G."/>
        </authorList>
    </citation>
    <scope>NUCLEOTIDE SEQUENCE [LARGE SCALE GENOMIC DNA]</scope>
    <source>
        <strain evidence="2 3">ATCC 49655</strain>
    </source>
</reference>
<evidence type="ECO:0000313" key="2">
    <source>
        <dbReference type="EMBL" id="KTD56402.1"/>
    </source>
</evidence>
<dbReference type="AlphaFoldDB" id="A0A0W0YHS0"/>
<dbReference type="STRING" id="1122169.Lsha_2801"/>
<feature type="region of interest" description="Disordered" evidence="1">
    <location>
        <begin position="20"/>
        <end position="53"/>
    </location>
</feature>
<accession>A0A0W0YHS0</accession>
<name>A0A0W0YHS0_9GAMM</name>
<dbReference type="EMBL" id="LNYW01000074">
    <property type="protein sequence ID" value="KTD56402.1"/>
    <property type="molecule type" value="Genomic_DNA"/>
</dbReference>